<evidence type="ECO:0008006" key="4">
    <source>
        <dbReference type="Google" id="ProtNLM"/>
    </source>
</evidence>
<dbReference type="InterPro" id="IPR011335">
    <property type="entry name" value="Restrct_endonuc-II-like"/>
</dbReference>
<proteinExistence type="predicted"/>
<organism evidence="2 3">
    <name type="scientific">Brevibacterium gallinarum</name>
    <dbReference type="NCBI Taxonomy" id="2762220"/>
    <lineage>
        <taxon>Bacteria</taxon>
        <taxon>Bacillati</taxon>
        <taxon>Actinomycetota</taxon>
        <taxon>Actinomycetes</taxon>
        <taxon>Micrococcales</taxon>
        <taxon>Brevibacteriaceae</taxon>
        <taxon>Brevibacterium</taxon>
    </lineage>
</organism>
<gene>
    <name evidence="2" type="ORF">H9634_00875</name>
</gene>
<evidence type="ECO:0000313" key="2">
    <source>
        <dbReference type="EMBL" id="MBD8019338.1"/>
    </source>
</evidence>
<dbReference type="EMBL" id="JACSPY010000001">
    <property type="protein sequence ID" value="MBD8019338.1"/>
    <property type="molecule type" value="Genomic_DNA"/>
</dbReference>
<comment type="caution">
    <text evidence="2">The sequence shown here is derived from an EMBL/GenBank/DDBJ whole genome shotgun (WGS) entry which is preliminary data.</text>
</comment>
<dbReference type="RefSeq" id="WP_191724945.1">
    <property type="nucleotide sequence ID" value="NZ_JACSPY010000001.1"/>
</dbReference>
<sequence length="265" mass="29826">MRFKLACLNAVRPDALGAQITAAILRGWPVPRRLKGGGLTVTLRPGTGLSRRGVKAIKSKCYEPHAIYSVRLNRMDYVLYELARVMNVSELVHVIDAMCGTWRTNPVATVARIRSAAEEARNVFGKKNLLTALDLARDKVGSPQETWLRLLIVGAGLPTPLVCTPIQLPHAEHLYHPDLAYRGARIAIEYEGGHHRTDAWQWEHDIQRERTFRIAGWEYFRITKRTDIPEFLTDLTAALDERAPQWRRRSPDPSLSSSSPCSSSP</sequence>
<name>A0ABR8WQV7_9MICO</name>
<dbReference type="Proteomes" id="UP000651517">
    <property type="component" value="Unassembled WGS sequence"/>
</dbReference>
<reference evidence="2 3" key="1">
    <citation type="submission" date="2020-08" db="EMBL/GenBank/DDBJ databases">
        <title>A Genomic Blueprint of the Chicken Gut Microbiome.</title>
        <authorList>
            <person name="Gilroy R."/>
            <person name="Ravi A."/>
            <person name="Getino M."/>
            <person name="Pursley I."/>
            <person name="Horton D.L."/>
            <person name="Alikhan N.-F."/>
            <person name="Baker D."/>
            <person name="Gharbi K."/>
            <person name="Hall N."/>
            <person name="Watson M."/>
            <person name="Adriaenssens E.M."/>
            <person name="Foster-Nyarko E."/>
            <person name="Jarju S."/>
            <person name="Secka A."/>
            <person name="Antonio M."/>
            <person name="Oren A."/>
            <person name="Chaudhuri R."/>
            <person name="La Ragione R.M."/>
            <person name="Hildebrand F."/>
            <person name="Pallen M.J."/>
        </authorList>
    </citation>
    <scope>NUCLEOTIDE SEQUENCE [LARGE SCALE GENOMIC DNA]</scope>
    <source>
        <strain evidence="2 3">Re57</strain>
    </source>
</reference>
<evidence type="ECO:0000313" key="3">
    <source>
        <dbReference type="Proteomes" id="UP000651517"/>
    </source>
</evidence>
<accession>A0ABR8WQV7</accession>
<dbReference type="SUPFAM" id="SSF52980">
    <property type="entry name" value="Restriction endonuclease-like"/>
    <property type="match status" value="1"/>
</dbReference>
<feature type="compositionally biased region" description="Low complexity" evidence="1">
    <location>
        <begin position="252"/>
        <end position="265"/>
    </location>
</feature>
<evidence type="ECO:0000256" key="1">
    <source>
        <dbReference type="SAM" id="MobiDB-lite"/>
    </source>
</evidence>
<keyword evidence="3" id="KW-1185">Reference proteome</keyword>
<protein>
    <recommendedName>
        <fullName evidence="4">DUF559 domain-containing protein</fullName>
    </recommendedName>
</protein>
<feature type="region of interest" description="Disordered" evidence="1">
    <location>
        <begin position="242"/>
        <end position="265"/>
    </location>
</feature>